<reference evidence="2" key="1">
    <citation type="submission" date="2018-08" db="EMBL/GenBank/DDBJ databases">
        <authorList>
            <person name="Kim S.-J."/>
            <person name="Jung G.-Y."/>
        </authorList>
    </citation>
    <scope>NUCLEOTIDE SEQUENCE [LARGE SCALE GENOMIC DNA]</scope>
    <source>
        <strain evidence="2">GY_H</strain>
    </source>
</reference>
<evidence type="ECO:0000313" key="2">
    <source>
        <dbReference type="Proteomes" id="UP000263993"/>
    </source>
</evidence>
<name>A0A371BDZ8_9BRAD</name>
<dbReference type="AlphaFoldDB" id="A0A371BDZ8"/>
<protein>
    <submittedName>
        <fullName evidence="1">Uncharacterized protein</fullName>
    </submittedName>
</protein>
<dbReference type="Proteomes" id="UP000263993">
    <property type="component" value="Unassembled WGS sequence"/>
</dbReference>
<gene>
    <name evidence="1" type="ORF">DXH78_08525</name>
</gene>
<organism evidence="1 2">
    <name type="scientific">Undibacter mobilis</name>
    <dbReference type="NCBI Taxonomy" id="2292256"/>
    <lineage>
        <taxon>Bacteria</taxon>
        <taxon>Pseudomonadati</taxon>
        <taxon>Pseudomonadota</taxon>
        <taxon>Alphaproteobacteria</taxon>
        <taxon>Hyphomicrobiales</taxon>
        <taxon>Nitrobacteraceae</taxon>
        <taxon>Undibacter</taxon>
    </lineage>
</organism>
<evidence type="ECO:0000313" key="1">
    <source>
        <dbReference type="EMBL" id="RDV05790.1"/>
    </source>
</evidence>
<keyword evidence="2" id="KW-1185">Reference proteome</keyword>
<accession>A0A371BDZ8</accession>
<sequence>MRIERATWDAISLTAREQMKDLDDITEEAFRDLLKKYGRTADFREALKMSARQATGKPAHRRPRKKR</sequence>
<dbReference type="OrthoDB" id="8129183at2"/>
<proteinExistence type="predicted"/>
<dbReference type="EMBL" id="QRGO01000001">
    <property type="protein sequence ID" value="RDV05790.1"/>
    <property type="molecule type" value="Genomic_DNA"/>
</dbReference>
<comment type="caution">
    <text evidence="1">The sequence shown here is derived from an EMBL/GenBank/DDBJ whole genome shotgun (WGS) entry which is preliminary data.</text>
</comment>